<comment type="caution">
    <text evidence="1">The sequence shown here is derived from an EMBL/GenBank/DDBJ whole genome shotgun (WGS) entry which is preliminary data.</text>
</comment>
<evidence type="ECO:0000313" key="1">
    <source>
        <dbReference type="EMBL" id="KAF9646996.1"/>
    </source>
</evidence>
<protein>
    <submittedName>
        <fullName evidence="1">Uncharacterized protein</fullName>
    </submittedName>
</protein>
<dbReference type="EMBL" id="MU118043">
    <property type="protein sequence ID" value="KAF9646996.1"/>
    <property type="molecule type" value="Genomic_DNA"/>
</dbReference>
<accession>A0ACB6ZCW4</accession>
<reference evidence="1" key="1">
    <citation type="submission" date="2019-10" db="EMBL/GenBank/DDBJ databases">
        <authorList>
            <consortium name="DOE Joint Genome Institute"/>
            <person name="Kuo A."/>
            <person name="Miyauchi S."/>
            <person name="Kiss E."/>
            <person name="Drula E."/>
            <person name="Kohler A."/>
            <person name="Sanchez-Garcia M."/>
            <person name="Andreopoulos B."/>
            <person name="Barry K.W."/>
            <person name="Bonito G."/>
            <person name="Buee M."/>
            <person name="Carver A."/>
            <person name="Chen C."/>
            <person name="Cichocki N."/>
            <person name="Clum A."/>
            <person name="Culley D."/>
            <person name="Crous P.W."/>
            <person name="Fauchery L."/>
            <person name="Girlanda M."/>
            <person name="Hayes R."/>
            <person name="Keri Z."/>
            <person name="Labutti K."/>
            <person name="Lipzen A."/>
            <person name="Lombard V."/>
            <person name="Magnuson J."/>
            <person name="Maillard F."/>
            <person name="Morin E."/>
            <person name="Murat C."/>
            <person name="Nolan M."/>
            <person name="Ohm R."/>
            <person name="Pangilinan J."/>
            <person name="Pereira M."/>
            <person name="Perotto S."/>
            <person name="Peter M."/>
            <person name="Riley R."/>
            <person name="Sitrit Y."/>
            <person name="Stielow B."/>
            <person name="Szollosi G."/>
            <person name="Zifcakova L."/>
            <person name="Stursova M."/>
            <person name="Spatafora J.W."/>
            <person name="Tedersoo L."/>
            <person name="Vaario L.-M."/>
            <person name="Yamada A."/>
            <person name="Yan M."/>
            <person name="Wang P."/>
            <person name="Xu J."/>
            <person name="Bruns T."/>
            <person name="Baldrian P."/>
            <person name="Vilgalys R."/>
            <person name="Henrissat B."/>
            <person name="Grigoriev I.V."/>
            <person name="Hibbett D."/>
            <person name="Nagy L.G."/>
            <person name="Martin F.M."/>
        </authorList>
    </citation>
    <scope>NUCLEOTIDE SEQUENCE</scope>
    <source>
        <strain evidence="1">P2</strain>
    </source>
</reference>
<name>A0ACB6ZCW4_THEGA</name>
<proteinExistence type="predicted"/>
<evidence type="ECO:0000313" key="2">
    <source>
        <dbReference type="Proteomes" id="UP000886501"/>
    </source>
</evidence>
<keyword evidence="2" id="KW-1185">Reference proteome</keyword>
<gene>
    <name evidence="1" type="ORF">BDM02DRAFT_3117706</name>
</gene>
<reference evidence="1" key="2">
    <citation type="journal article" date="2020" name="Nat. Commun.">
        <title>Large-scale genome sequencing of mycorrhizal fungi provides insights into the early evolution of symbiotic traits.</title>
        <authorList>
            <person name="Miyauchi S."/>
            <person name="Kiss E."/>
            <person name="Kuo A."/>
            <person name="Drula E."/>
            <person name="Kohler A."/>
            <person name="Sanchez-Garcia M."/>
            <person name="Morin E."/>
            <person name="Andreopoulos B."/>
            <person name="Barry K.W."/>
            <person name="Bonito G."/>
            <person name="Buee M."/>
            <person name="Carver A."/>
            <person name="Chen C."/>
            <person name="Cichocki N."/>
            <person name="Clum A."/>
            <person name="Culley D."/>
            <person name="Crous P.W."/>
            <person name="Fauchery L."/>
            <person name="Girlanda M."/>
            <person name="Hayes R.D."/>
            <person name="Keri Z."/>
            <person name="LaButti K."/>
            <person name="Lipzen A."/>
            <person name="Lombard V."/>
            <person name="Magnuson J."/>
            <person name="Maillard F."/>
            <person name="Murat C."/>
            <person name="Nolan M."/>
            <person name="Ohm R.A."/>
            <person name="Pangilinan J."/>
            <person name="Pereira M.F."/>
            <person name="Perotto S."/>
            <person name="Peter M."/>
            <person name="Pfister S."/>
            <person name="Riley R."/>
            <person name="Sitrit Y."/>
            <person name="Stielow J.B."/>
            <person name="Szollosi G."/>
            <person name="Zifcakova L."/>
            <person name="Stursova M."/>
            <person name="Spatafora J.W."/>
            <person name="Tedersoo L."/>
            <person name="Vaario L.M."/>
            <person name="Yamada A."/>
            <person name="Yan M."/>
            <person name="Wang P."/>
            <person name="Xu J."/>
            <person name="Bruns T."/>
            <person name="Baldrian P."/>
            <person name="Vilgalys R."/>
            <person name="Dunand C."/>
            <person name="Henrissat B."/>
            <person name="Grigoriev I.V."/>
            <person name="Hibbett D."/>
            <person name="Nagy L.G."/>
            <person name="Martin F.M."/>
        </authorList>
    </citation>
    <scope>NUCLEOTIDE SEQUENCE</scope>
    <source>
        <strain evidence="1">P2</strain>
    </source>
</reference>
<sequence length="310" mass="35600">MEVEENENKPFDAELAQDGEETQPEPDEHMITDSATGRVWIVKVPRFLMERWANVNREDVHLATIRVFKTSSRIKLYLPENPANPEEPREYELDMVQESVDNQLVVAEKEKEPGSRARTTILAGKVKHECNLRPVFTEKYRKRVRDRHREVNTRSRQIKMIEEVTSGRGSVNMLSSGVANTSAFSDLVKTKQKPAKGQFERMARMPKNQLLDLLFKLFAERETWPIKLLREKTQQPEAFLKETLSEIAFLHRNGEHNGTWELKENFKEGAKPEPGPSGLPGMGGADVKMEDAGDDDYDEDDDDEDMEEVS</sequence>
<dbReference type="Proteomes" id="UP000886501">
    <property type="component" value="Unassembled WGS sequence"/>
</dbReference>
<organism evidence="1 2">
    <name type="scientific">Thelephora ganbajun</name>
    <name type="common">Ganba fungus</name>
    <dbReference type="NCBI Taxonomy" id="370292"/>
    <lineage>
        <taxon>Eukaryota</taxon>
        <taxon>Fungi</taxon>
        <taxon>Dikarya</taxon>
        <taxon>Basidiomycota</taxon>
        <taxon>Agaricomycotina</taxon>
        <taxon>Agaricomycetes</taxon>
        <taxon>Thelephorales</taxon>
        <taxon>Thelephoraceae</taxon>
        <taxon>Thelephora</taxon>
    </lineage>
</organism>